<evidence type="ECO:0000259" key="6">
    <source>
        <dbReference type="Pfam" id="PF12708"/>
    </source>
</evidence>
<dbReference type="SMART" id="SM00710">
    <property type="entry name" value="PbH1"/>
    <property type="match status" value="6"/>
</dbReference>
<dbReference type="Gene3D" id="2.160.20.10">
    <property type="entry name" value="Single-stranded right-handed beta-helix, Pectin lyase-like"/>
    <property type="match status" value="1"/>
</dbReference>
<accession>A0A7G5XFK6</accession>
<dbReference type="EMBL" id="CP060007">
    <property type="protein sequence ID" value="QNA44259.1"/>
    <property type="molecule type" value="Genomic_DNA"/>
</dbReference>
<dbReference type="Proteomes" id="UP000515344">
    <property type="component" value="Chromosome"/>
</dbReference>
<evidence type="ECO:0000256" key="1">
    <source>
        <dbReference type="ARBA" id="ARBA00008834"/>
    </source>
</evidence>
<dbReference type="GO" id="GO:0004650">
    <property type="term" value="F:polygalacturonase activity"/>
    <property type="evidence" value="ECO:0007669"/>
    <property type="project" value="InterPro"/>
</dbReference>
<evidence type="ECO:0000256" key="4">
    <source>
        <dbReference type="RuleBase" id="RU361169"/>
    </source>
</evidence>
<proteinExistence type="inferred from homology"/>
<feature type="chain" id="PRO_5028798311" evidence="5">
    <location>
        <begin position="20"/>
        <end position="552"/>
    </location>
</feature>
<reference evidence="8" key="1">
    <citation type="submission" date="2020-08" db="EMBL/GenBank/DDBJ databases">
        <title>Lacibacter sp. S13-6-6 genome sequencing.</title>
        <authorList>
            <person name="Jin L."/>
        </authorList>
    </citation>
    <scope>NUCLEOTIDE SEQUENCE [LARGE SCALE GENOMIC DNA]</scope>
    <source>
        <strain evidence="8">S13-6-6</strain>
    </source>
</reference>
<keyword evidence="8" id="KW-1185">Reference proteome</keyword>
<evidence type="ECO:0000256" key="3">
    <source>
        <dbReference type="ARBA" id="ARBA00023295"/>
    </source>
</evidence>
<feature type="signal peptide" evidence="5">
    <location>
        <begin position="1"/>
        <end position="19"/>
    </location>
</feature>
<dbReference type="GO" id="GO:0005975">
    <property type="term" value="P:carbohydrate metabolic process"/>
    <property type="evidence" value="ECO:0007669"/>
    <property type="project" value="InterPro"/>
</dbReference>
<keyword evidence="5" id="KW-0732">Signal</keyword>
<dbReference type="RefSeq" id="WP_182802521.1">
    <property type="nucleotide sequence ID" value="NZ_CP060007.1"/>
</dbReference>
<dbReference type="InterPro" id="IPR012334">
    <property type="entry name" value="Pectin_lyas_fold"/>
</dbReference>
<dbReference type="AlphaFoldDB" id="A0A7G5XFK6"/>
<feature type="domain" description="Rhamnogalacturonase A/B/Epimerase-like pectate lyase" evidence="6">
    <location>
        <begin position="44"/>
        <end position="97"/>
    </location>
</feature>
<dbReference type="Pfam" id="PF12708">
    <property type="entry name" value="Pect-lyase_RHGA_epim"/>
    <property type="match status" value="1"/>
</dbReference>
<evidence type="ECO:0000313" key="7">
    <source>
        <dbReference type="EMBL" id="QNA44259.1"/>
    </source>
</evidence>
<name>A0A7G5XFK6_9BACT</name>
<sequence length="552" mass="60108">MKKIIVLLSFISTGALVVAQTTPAGFNGKLPVIVAPKFKKDTTSIVKFGAVPDGNTLNTKAINNAIDACNKKGGGVVLVPAGLWLTGPIVLKSNVNLHLATGSTLLFTADKSQYPLVKANWEGLPQMRNQSPISATGVTNIAITGKGIVDGNGDGWRSVKSDKLTAGQWKKLVESGGVVSDDKKTWYPSEAFMKASRGPANPGEIKPERDAAYFAGIKDFLRPNMVLITECKYILLEGVTFQNSAAWCLHPLMSEHLTVRNIFVKNPWYAQNGDGIDVESCSNVLIENSVFDVGDDALCMKSGRDAEGRKRAMPTQNVIIRGCTVYASHGGFVIGSEMSGGARNMYISNCTFIGTDIGLRFKTTRGRGGVVENIFIKDIYMKDIPAEAILFDMYYMAKDPVPLLGEKRELPKVEVKPVDETTPVFRNFHISNVYCNGAAKGIFVRGLPEMHIKDIVLENMVLQADKGIDVQEASGITFKNIQIISADTNPVVDILNSDNISFDKITYKDGSEVLFRVSGDRVKNISIKNTNAANAKQKLLTEFGADVKEIKW</sequence>
<dbReference type="Pfam" id="PF00295">
    <property type="entry name" value="Glyco_hydro_28"/>
    <property type="match status" value="1"/>
</dbReference>
<keyword evidence="2 4" id="KW-0378">Hydrolase</keyword>
<organism evidence="7 8">
    <name type="scientific">Lacibacter sediminis</name>
    <dbReference type="NCBI Taxonomy" id="2760713"/>
    <lineage>
        <taxon>Bacteria</taxon>
        <taxon>Pseudomonadati</taxon>
        <taxon>Bacteroidota</taxon>
        <taxon>Chitinophagia</taxon>
        <taxon>Chitinophagales</taxon>
        <taxon>Chitinophagaceae</taxon>
        <taxon>Lacibacter</taxon>
    </lineage>
</organism>
<dbReference type="InterPro" id="IPR011050">
    <property type="entry name" value="Pectin_lyase_fold/virulence"/>
</dbReference>
<dbReference type="PANTHER" id="PTHR31339:SF9">
    <property type="entry name" value="PLASMIN AND FIBRONECTIN-BINDING PROTEIN A"/>
    <property type="match status" value="1"/>
</dbReference>
<protein>
    <submittedName>
        <fullName evidence="7">Glycoside hydrolase family 28 protein</fullName>
    </submittedName>
</protein>
<evidence type="ECO:0000313" key="8">
    <source>
        <dbReference type="Proteomes" id="UP000515344"/>
    </source>
</evidence>
<dbReference type="InterPro" id="IPR006626">
    <property type="entry name" value="PbH1"/>
</dbReference>
<dbReference type="PANTHER" id="PTHR31339">
    <property type="entry name" value="PECTIN LYASE-RELATED"/>
    <property type="match status" value="1"/>
</dbReference>
<dbReference type="PROSITE" id="PS00502">
    <property type="entry name" value="POLYGALACTURONASE"/>
    <property type="match status" value="1"/>
</dbReference>
<comment type="similarity">
    <text evidence="1 4">Belongs to the glycosyl hydrolase 28 family.</text>
</comment>
<dbReference type="InterPro" id="IPR024535">
    <property type="entry name" value="RHGA/B-epi-like_pectate_lyase"/>
</dbReference>
<dbReference type="InterPro" id="IPR000743">
    <property type="entry name" value="Glyco_hydro_28"/>
</dbReference>
<evidence type="ECO:0000256" key="5">
    <source>
        <dbReference type="SAM" id="SignalP"/>
    </source>
</evidence>
<keyword evidence="3 4" id="KW-0326">Glycosidase</keyword>
<evidence type="ECO:0000256" key="2">
    <source>
        <dbReference type="ARBA" id="ARBA00022801"/>
    </source>
</evidence>
<dbReference type="InterPro" id="IPR051801">
    <property type="entry name" value="GH28_Enzymes"/>
</dbReference>
<dbReference type="KEGG" id="lacs:H4075_19675"/>
<dbReference type="SUPFAM" id="SSF51126">
    <property type="entry name" value="Pectin lyase-like"/>
    <property type="match status" value="1"/>
</dbReference>
<gene>
    <name evidence="7" type="ORF">H4075_19675</name>
</gene>